<name>A0A2P5C9Y8_TREOI</name>
<evidence type="ECO:0000256" key="6">
    <source>
        <dbReference type="ARBA" id="ARBA00023158"/>
    </source>
</evidence>
<dbReference type="OrthoDB" id="6513042at2759"/>
<reference evidence="12" key="1">
    <citation type="submission" date="2016-06" db="EMBL/GenBank/DDBJ databases">
        <title>Parallel loss of symbiosis genes in relatives of nitrogen-fixing non-legume Parasponia.</title>
        <authorList>
            <person name="Van Velzen R."/>
            <person name="Holmer R."/>
            <person name="Bu F."/>
            <person name="Rutten L."/>
            <person name="Van Zeijl A."/>
            <person name="Liu W."/>
            <person name="Santuari L."/>
            <person name="Cao Q."/>
            <person name="Sharma T."/>
            <person name="Shen D."/>
            <person name="Roswanjaya Y."/>
            <person name="Wardhani T."/>
            <person name="Kalhor M.S."/>
            <person name="Jansen J."/>
            <person name="Van den Hoogen J."/>
            <person name="Gungor B."/>
            <person name="Hartog M."/>
            <person name="Hontelez J."/>
            <person name="Verver J."/>
            <person name="Yang W.-C."/>
            <person name="Schijlen E."/>
            <person name="Repin R."/>
            <person name="Schilthuizen M."/>
            <person name="Schranz E."/>
            <person name="Heidstra R."/>
            <person name="Miyata K."/>
            <person name="Fedorova E."/>
            <person name="Kohlen W."/>
            <person name="Bisseling T."/>
            <person name="Smit S."/>
            <person name="Geurts R."/>
        </authorList>
    </citation>
    <scope>NUCLEOTIDE SEQUENCE [LARGE SCALE GENOMIC DNA]</scope>
    <source>
        <strain evidence="12">cv. RG33-2</strain>
    </source>
</reference>
<feature type="non-terminal residue" evidence="11">
    <location>
        <position position="1"/>
    </location>
</feature>
<dbReference type="PANTHER" id="PTHR23079:SF1">
    <property type="entry name" value="RNA-DEPENDENT RNA POLYMERASE 1"/>
    <property type="match status" value="1"/>
</dbReference>
<dbReference type="InterPro" id="IPR057596">
    <property type="entry name" value="RDRP_core"/>
</dbReference>
<evidence type="ECO:0000256" key="8">
    <source>
        <dbReference type="RuleBase" id="RU363098"/>
    </source>
</evidence>
<sequence>PCFLNRQLITLLSTLGIKDHFFEKKQKEAVKRLDSSLTDPLKAQDELEFIFLGEFANILKEMLMCGYKPDEEPFLSMMLQTFHASKLLEIRTKTRIHIPNGRAMMGCLDETGILEYGQVFVQCSSRQLYDDSFLVFSNCGSSQGTFIVKGKVAVAKNPCLHPGDVRVLKAVDVLALHHMVDCVIFPQKGKRPHTDECSGSDLDGDMYFVCWDPELIPPRHIKAMDYTPAPTIELDHNVTMEEVEEYFTDYIVNDSLGIISNAYTVFADKEPKKAKSKQCIELAKLFSVAVDFPKTGVPAKIPHHLRVEVYPDFMEKPDKPTYESERIIGKLFREVKNLEDYSSSIKSFTKEVARKCYDPDMEVDGFKHYIADAFTHKTQYDYKLASLMDYYGIKTEAEILSGNVLAKSSHFNKKRDLESANYAVKLLIKEAKTWFNSQGSDS</sequence>
<evidence type="ECO:0000256" key="4">
    <source>
        <dbReference type="ARBA" id="ARBA00022695"/>
    </source>
</evidence>
<dbReference type="EC" id="2.7.7.48" evidence="8"/>
<dbReference type="GO" id="GO:0003723">
    <property type="term" value="F:RNA binding"/>
    <property type="evidence" value="ECO:0007669"/>
    <property type="project" value="UniProtKB-KW"/>
</dbReference>
<feature type="non-terminal residue" evidence="11">
    <location>
        <position position="442"/>
    </location>
</feature>
<dbReference type="PANTHER" id="PTHR23079">
    <property type="entry name" value="RNA-DEPENDENT RNA POLYMERASE"/>
    <property type="match status" value="1"/>
</dbReference>
<evidence type="ECO:0000259" key="9">
    <source>
        <dbReference type="Pfam" id="PF05183"/>
    </source>
</evidence>
<dbReference type="GO" id="GO:0030422">
    <property type="term" value="P:siRNA processing"/>
    <property type="evidence" value="ECO:0007669"/>
    <property type="project" value="TreeGrafter"/>
</dbReference>
<evidence type="ECO:0000256" key="5">
    <source>
        <dbReference type="ARBA" id="ARBA00022884"/>
    </source>
</evidence>
<accession>A0A2P5C9Y8</accession>
<dbReference type="GO" id="GO:0003968">
    <property type="term" value="F:RNA-directed RNA polymerase activity"/>
    <property type="evidence" value="ECO:0007669"/>
    <property type="project" value="UniProtKB-KW"/>
</dbReference>
<comment type="similarity">
    <text evidence="1 8">Belongs to the RdRP family.</text>
</comment>
<dbReference type="InterPro" id="IPR058752">
    <property type="entry name" value="RDRP_C_head"/>
</dbReference>
<dbReference type="InParanoid" id="A0A2P5C9Y8"/>
<comment type="function">
    <text evidence="8">Probably involved in the RNA silencing pathway and required for the generation of small interfering RNAs (siRNAs).</text>
</comment>
<gene>
    <name evidence="11" type="ORF">TorRG33x02_292490</name>
</gene>
<dbReference type="AlphaFoldDB" id="A0A2P5C9Y8"/>
<dbReference type="STRING" id="63057.A0A2P5C9Y8"/>
<dbReference type="InterPro" id="IPR007855">
    <property type="entry name" value="RDRP"/>
</dbReference>
<comment type="caution">
    <text evidence="11">The sequence shown here is derived from an EMBL/GenBank/DDBJ whole genome shotgun (WGS) entry which is preliminary data.</text>
</comment>
<evidence type="ECO:0000256" key="2">
    <source>
        <dbReference type="ARBA" id="ARBA00022484"/>
    </source>
</evidence>
<keyword evidence="12" id="KW-1185">Reference proteome</keyword>
<keyword evidence="3 8" id="KW-0808">Transferase</keyword>
<evidence type="ECO:0000259" key="10">
    <source>
        <dbReference type="Pfam" id="PF26253"/>
    </source>
</evidence>
<proteinExistence type="inferred from homology"/>
<feature type="domain" description="RDRP C-terminal head" evidence="10">
    <location>
        <begin position="357"/>
        <end position="439"/>
    </location>
</feature>
<evidence type="ECO:0000313" key="11">
    <source>
        <dbReference type="EMBL" id="PON57886.1"/>
    </source>
</evidence>
<keyword evidence="5 8" id="KW-0694">RNA-binding</keyword>
<evidence type="ECO:0000313" key="12">
    <source>
        <dbReference type="Proteomes" id="UP000237000"/>
    </source>
</evidence>
<dbReference type="EMBL" id="JXTC01000392">
    <property type="protein sequence ID" value="PON57886.1"/>
    <property type="molecule type" value="Genomic_DNA"/>
</dbReference>
<evidence type="ECO:0000256" key="3">
    <source>
        <dbReference type="ARBA" id="ARBA00022679"/>
    </source>
</evidence>
<keyword evidence="4 8" id="KW-0548">Nucleotidyltransferase</keyword>
<keyword evidence="6 8" id="KW-0943">RNA-mediated gene silencing</keyword>
<comment type="catalytic activity">
    <reaction evidence="7 8">
        <text>RNA(n) + a ribonucleoside 5'-triphosphate = RNA(n+1) + diphosphate</text>
        <dbReference type="Rhea" id="RHEA:21248"/>
        <dbReference type="Rhea" id="RHEA-COMP:14527"/>
        <dbReference type="Rhea" id="RHEA-COMP:17342"/>
        <dbReference type="ChEBI" id="CHEBI:33019"/>
        <dbReference type="ChEBI" id="CHEBI:61557"/>
        <dbReference type="ChEBI" id="CHEBI:140395"/>
        <dbReference type="EC" id="2.7.7.48"/>
    </reaction>
</comment>
<dbReference type="Pfam" id="PF05183">
    <property type="entry name" value="RdRP"/>
    <property type="match status" value="1"/>
</dbReference>
<evidence type="ECO:0000256" key="1">
    <source>
        <dbReference type="ARBA" id="ARBA00005762"/>
    </source>
</evidence>
<protein>
    <recommendedName>
        <fullName evidence="8">RNA-dependent RNA polymerase</fullName>
        <ecNumber evidence="8">2.7.7.48</ecNumber>
    </recommendedName>
</protein>
<organism evidence="11 12">
    <name type="scientific">Trema orientale</name>
    <name type="common">Charcoal tree</name>
    <name type="synonym">Celtis orientalis</name>
    <dbReference type="NCBI Taxonomy" id="63057"/>
    <lineage>
        <taxon>Eukaryota</taxon>
        <taxon>Viridiplantae</taxon>
        <taxon>Streptophyta</taxon>
        <taxon>Embryophyta</taxon>
        <taxon>Tracheophyta</taxon>
        <taxon>Spermatophyta</taxon>
        <taxon>Magnoliopsida</taxon>
        <taxon>eudicotyledons</taxon>
        <taxon>Gunneridae</taxon>
        <taxon>Pentapetalae</taxon>
        <taxon>rosids</taxon>
        <taxon>fabids</taxon>
        <taxon>Rosales</taxon>
        <taxon>Cannabaceae</taxon>
        <taxon>Trema</taxon>
    </lineage>
</organism>
<dbReference type="GO" id="GO:0031380">
    <property type="term" value="C:nuclear RNA-directed RNA polymerase complex"/>
    <property type="evidence" value="ECO:0007669"/>
    <property type="project" value="TreeGrafter"/>
</dbReference>
<feature type="domain" description="RDRP core" evidence="9">
    <location>
        <begin position="1"/>
        <end position="335"/>
    </location>
</feature>
<dbReference type="Pfam" id="PF26253">
    <property type="entry name" value="RdRP_head"/>
    <property type="match status" value="1"/>
</dbReference>
<dbReference type="Proteomes" id="UP000237000">
    <property type="component" value="Unassembled WGS sequence"/>
</dbReference>
<keyword evidence="2 8" id="KW-0696">RNA-directed RNA polymerase</keyword>
<evidence type="ECO:0000256" key="7">
    <source>
        <dbReference type="ARBA" id="ARBA00048744"/>
    </source>
</evidence>